<organism evidence="1 2">
    <name type="scientific">Anaerocolumna chitinilytica</name>
    <dbReference type="NCBI Taxonomy" id="1727145"/>
    <lineage>
        <taxon>Bacteria</taxon>
        <taxon>Bacillati</taxon>
        <taxon>Bacillota</taxon>
        <taxon>Clostridia</taxon>
        <taxon>Lachnospirales</taxon>
        <taxon>Lachnospiraceae</taxon>
        <taxon>Anaerocolumna</taxon>
    </lineage>
</organism>
<evidence type="ECO:0000313" key="2">
    <source>
        <dbReference type="Proteomes" id="UP000515703"/>
    </source>
</evidence>
<dbReference type="KEGG" id="acht:bsdcttw_04220"/>
<name>A0A7I8DJE2_9FIRM</name>
<sequence length="58" mass="6670">MKDYVKPAIEIVELRPEERLACCTGCYKKPSALANIITWLLLHRRFCKEVVVDMGSKC</sequence>
<evidence type="ECO:0000313" key="1">
    <source>
        <dbReference type="EMBL" id="BCJ97381.1"/>
    </source>
</evidence>
<reference evidence="1 2" key="2">
    <citation type="submission" date="2020-08" db="EMBL/GenBank/DDBJ databases">
        <authorList>
            <person name="Ueki A."/>
            <person name="Tonouchi A."/>
        </authorList>
    </citation>
    <scope>NUCLEOTIDE SEQUENCE [LARGE SCALE GENOMIC DNA]</scope>
    <source>
        <strain evidence="1 2">CTTW</strain>
    </source>
</reference>
<dbReference type="AlphaFoldDB" id="A0A7I8DJE2"/>
<dbReference type="Proteomes" id="UP000515703">
    <property type="component" value="Chromosome"/>
</dbReference>
<keyword evidence="2" id="KW-1185">Reference proteome</keyword>
<gene>
    <name evidence="1" type="ORF">bsdcttw_04220</name>
</gene>
<dbReference type="EMBL" id="AP023368">
    <property type="protein sequence ID" value="BCJ97381.1"/>
    <property type="molecule type" value="Genomic_DNA"/>
</dbReference>
<reference evidence="1 2" key="1">
    <citation type="submission" date="2020-08" db="EMBL/GenBank/DDBJ databases">
        <title>Draft genome sequencing of an Anaerocolumna strain isolated from anoxic soil subjected to BSD treatment.</title>
        <authorList>
            <person name="Uek A."/>
            <person name="Tonouchi A."/>
        </authorList>
    </citation>
    <scope>NUCLEOTIDE SEQUENCE [LARGE SCALE GENOMIC DNA]</scope>
    <source>
        <strain evidence="1 2">CTTW</strain>
    </source>
</reference>
<protein>
    <submittedName>
        <fullName evidence="1">Uncharacterized protein</fullName>
    </submittedName>
</protein>
<proteinExistence type="predicted"/>
<accession>A0A7I8DJE2</accession>